<evidence type="ECO:0000256" key="1">
    <source>
        <dbReference type="SAM" id="SignalP"/>
    </source>
</evidence>
<dbReference type="Pfam" id="PF00756">
    <property type="entry name" value="Esterase"/>
    <property type="match status" value="1"/>
</dbReference>
<name>A0A380BF38_9GAMM</name>
<feature type="chain" id="PRO_5016755424" evidence="1">
    <location>
        <begin position="30"/>
        <end position="361"/>
    </location>
</feature>
<proteinExistence type="predicted"/>
<evidence type="ECO:0000313" key="2">
    <source>
        <dbReference type="EMBL" id="SUJ00544.1"/>
    </source>
</evidence>
<dbReference type="SUPFAM" id="SSF53474">
    <property type="entry name" value="alpha/beta-Hydrolases"/>
    <property type="match status" value="1"/>
</dbReference>
<gene>
    <name evidence="2" type="ORF">NCTC10738_03153</name>
</gene>
<sequence length="361" mass="39901">MQAKQTKLCNLLKLGAGLGLLCMSQLAQADEGKTEAEIRWQALSPIANLYLSHANAEDFIAKGDEEKNRYDNYAGALAYYLMATERDSSNIWAPYQAAGTLAMLELKDQAIEMLQLADSRGLWQQIMLEEDDELAGIKDSDEYRAVLDKVKRRYPQHAKDAGTAYIYRPQGAAPEGGWPVLVWLSGYGTEGSDSAHMAKLLTSERAIFIGINGTEKLNEHSFRWARTETDSSHQAVQQALAKAAKNSPVNKQKVALMGFSQGALHSAHLLAKHPNDYVGALLLSAGGMQTEIKASAPAGKRLVISYGEQEHSSNLALDKQLEQFFSPGNQLQLKPHQGGHFFDDAWQQKYPDYVNFVLELN</sequence>
<keyword evidence="1" id="KW-0732">Signal</keyword>
<dbReference type="InterPro" id="IPR000801">
    <property type="entry name" value="Esterase-like"/>
</dbReference>
<dbReference type="InterPro" id="IPR011990">
    <property type="entry name" value="TPR-like_helical_dom_sf"/>
</dbReference>
<dbReference type="AlphaFoldDB" id="A0A380BF38"/>
<protein>
    <submittedName>
        <fullName evidence="2">Predicted esterase</fullName>
    </submittedName>
</protein>
<organism evidence="2 3">
    <name type="scientific">Shewanella algae</name>
    <dbReference type="NCBI Taxonomy" id="38313"/>
    <lineage>
        <taxon>Bacteria</taxon>
        <taxon>Pseudomonadati</taxon>
        <taxon>Pseudomonadota</taxon>
        <taxon>Gammaproteobacteria</taxon>
        <taxon>Alteromonadales</taxon>
        <taxon>Shewanellaceae</taxon>
        <taxon>Shewanella</taxon>
    </lineage>
</organism>
<dbReference type="Proteomes" id="UP000254069">
    <property type="component" value="Unassembled WGS sequence"/>
</dbReference>
<dbReference type="RefSeq" id="WP_115390134.1">
    <property type="nucleotide sequence ID" value="NZ_CP047422.1"/>
</dbReference>
<dbReference type="Gene3D" id="3.40.50.1820">
    <property type="entry name" value="alpha/beta hydrolase"/>
    <property type="match status" value="1"/>
</dbReference>
<dbReference type="SUPFAM" id="SSF48452">
    <property type="entry name" value="TPR-like"/>
    <property type="match status" value="1"/>
</dbReference>
<evidence type="ECO:0000313" key="3">
    <source>
        <dbReference type="Proteomes" id="UP000254069"/>
    </source>
</evidence>
<reference evidence="2 3" key="1">
    <citation type="submission" date="2018-06" db="EMBL/GenBank/DDBJ databases">
        <authorList>
            <consortium name="Pathogen Informatics"/>
            <person name="Doyle S."/>
        </authorList>
    </citation>
    <scope>NUCLEOTIDE SEQUENCE [LARGE SCALE GENOMIC DNA]</scope>
    <source>
        <strain evidence="2 3">NCTC10738</strain>
    </source>
</reference>
<accession>A0A380BF38</accession>
<dbReference type="InterPro" id="IPR029058">
    <property type="entry name" value="AB_hydrolase_fold"/>
</dbReference>
<feature type="signal peptide" evidence="1">
    <location>
        <begin position="1"/>
        <end position="29"/>
    </location>
</feature>
<dbReference type="EMBL" id="UGYO01000002">
    <property type="protein sequence ID" value="SUJ00544.1"/>
    <property type="molecule type" value="Genomic_DNA"/>
</dbReference>
<keyword evidence="3" id="KW-1185">Reference proteome</keyword>